<dbReference type="RefSeq" id="WP_124928120.1">
    <property type="nucleotide sequence ID" value="NZ_BMOH01000005.1"/>
</dbReference>
<dbReference type="AlphaFoldDB" id="A0A3P1SI16"/>
<comment type="caution">
    <text evidence="1">The sequence shown here is derived from an EMBL/GenBank/DDBJ whole genome shotgun (WGS) entry which is preliminary data.</text>
</comment>
<name>A0A3P1SI16_9GAMM</name>
<organism evidence="1 2">
    <name type="scientific">Amphritea balenae</name>
    <dbReference type="NCBI Taxonomy" id="452629"/>
    <lineage>
        <taxon>Bacteria</taxon>
        <taxon>Pseudomonadati</taxon>
        <taxon>Pseudomonadota</taxon>
        <taxon>Gammaproteobacteria</taxon>
        <taxon>Oceanospirillales</taxon>
        <taxon>Oceanospirillaceae</taxon>
        <taxon>Amphritea</taxon>
    </lineage>
</organism>
<proteinExistence type="predicted"/>
<evidence type="ECO:0000313" key="1">
    <source>
        <dbReference type="EMBL" id="RRC96667.1"/>
    </source>
</evidence>
<gene>
    <name evidence="1" type="ORF">EHS89_20930</name>
</gene>
<dbReference type="Proteomes" id="UP000267535">
    <property type="component" value="Unassembled WGS sequence"/>
</dbReference>
<evidence type="ECO:0000313" key="2">
    <source>
        <dbReference type="Proteomes" id="UP000267535"/>
    </source>
</evidence>
<reference evidence="1 2" key="1">
    <citation type="submission" date="2018-11" db="EMBL/GenBank/DDBJ databases">
        <title>The draft genome sequence of Amphritea balenae JAMM 1525T.</title>
        <authorList>
            <person name="Fang Z."/>
            <person name="Zhang Y."/>
            <person name="Han X."/>
        </authorList>
    </citation>
    <scope>NUCLEOTIDE SEQUENCE [LARGE SCALE GENOMIC DNA]</scope>
    <source>
        <strain evidence="1 2">JAMM 1525</strain>
    </source>
</reference>
<dbReference type="EMBL" id="RQXV01000020">
    <property type="protein sequence ID" value="RRC96667.1"/>
    <property type="molecule type" value="Genomic_DNA"/>
</dbReference>
<accession>A0A3P1SI16</accession>
<protein>
    <submittedName>
        <fullName evidence="1">Uncharacterized protein</fullName>
    </submittedName>
</protein>
<sequence>MIDDNCENYSETYSCTYPNIRFIQINNEECEESGFINVNYLMKKNVTGWEKALYYFSTHERKHPYVWFIEDDVFFNSEETIQNIDKKYPDSDILAADCKKRSECRSWPHWKVTEINLEPPYFMSMVCATRLSQSLLTHIKKYASDNKTLFFLEALFPTIAKSYNLKYSSPLELITVVWRRNWKEKLINTGFIYHPIKNIERHNILRKKKKPSLKSLILKVLPK</sequence>
<keyword evidence="2" id="KW-1185">Reference proteome</keyword>